<proteinExistence type="inferred from homology"/>
<dbReference type="SMART" id="SM00075">
    <property type="entry name" value="HYDRO"/>
    <property type="match status" value="1"/>
</dbReference>
<dbReference type="GO" id="GO:0009277">
    <property type="term" value="C:fungal-type cell wall"/>
    <property type="evidence" value="ECO:0007669"/>
    <property type="project" value="InterPro"/>
</dbReference>
<evidence type="ECO:0000256" key="2">
    <source>
        <dbReference type="ARBA" id="ARBA00010446"/>
    </source>
</evidence>
<organism evidence="7 8">
    <name type="scientific">Lentinus brumalis</name>
    <dbReference type="NCBI Taxonomy" id="2498619"/>
    <lineage>
        <taxon>Eukaryota</taxon>
        <taxon>Fungi</taxon>
        <taxon>Dikarya</taxon>
        <taxon>Basidiomycota</taxon>
        <taxon>Agaricomycotina</taxon>
        <taxon>Agaricomycetes</taxon>
        <taxon>Polyporales</taxon>
        <taxon>Polyporaceae</taxon>
        <taxon>Lentinus</taxon>
    </lineage>
</organism>
<evidence type="ECO:0000256" key="1">
    <source>
        <dbReference type="ARBA" id="ARBA00004191"/>
    </source>
</evidence>
<dbReference type="Pfam" id="PF01185">
    <property type="entry name" value="Hydrophobin"/>
    <property type="match status" value="1"/>
</dbReference>
<feature type="signal peptide" evidence="6">
    <location>
        <begin position="1"/>
        <end position="19"/>
    </location>
</feature>
<keyword evidence="8" id="KW-1185">Reference proteome</keyword>
<evidence type="ECO:0000256" key="6">
    <source>
        <dbReference type="RuleBase" id="RU365009"/>
    </source>
</evidence>
<keyword evidence="5 6" id="KW-1015">Disulfide bond</keyword>
<evidence type="ECO:0000313" key="7">
    <source>
        <dbReference type="EMBL" id="RDX45725.1"/>
    </source>
</evidence>
<keyword evidence="3 6" id="KW-0134">Cell wall</keyword>
<evidence type="ECO:0000256" key="5">
    <source>
        <dbReference type="ARBA" id="ARBA00023157"/>
    </source>
</evidence>
<dbReference type="OrthoDB" id="4225815at2759"/>
<keyword evidence="4 6" id="KW-0964">Secreted</keyword>
<comment type="subcellular location">
    <subcellularLocation>
        <location evidence="1 6">Secreted</location>
        <location evidence="1 6">Cell wall</location>
    </subcellularLocation>
</comment>
<evidence type="ECO:0000256" key="4">
    <source>
        <dbReference type="ARBA" id="ARBA00022525"/>
    </source>
</evidence>
<dbReference type="GO" id="GO:0005199">
    <property type="term" value="F:structural constituent of cell wall"/>
    <property type="evidence" value="ECO:0007669"/>
    <property type="project" value="InterPro"/>
</dbReference>
<dbReference type="InterPro" id="IPR001338">
    <property type="entry name" value="Class_I_Hydrophobin"/>
</dbReference>
<keyword evidence="6" id="KW-0732">Signal</keyword>
<dbReference type="EMBL" id="KZ857434">
    <property type="protein sequence ID" value="RDX45725.1"/>
    <property type="molecule type" value="Genomic_DNA"/>
</dbReference>
<protein>
    <recommendedName>
        <fullName evidence="6">Hydrophobin</fullName>
    </recommendedName>
</protein>
<gene>
    <name evidence="7" type="ORF">OH76DRAFT_1357325</name>
</gene>
<name>A0A371CZM7_9APHY</name>
<comment type="similarity">
    <text evidence="2 6">Belongs to the fungal hydrophobin family.</text>
</comment>
<reference evidence="7 8" key="1">
    <citation type="journal article" date="2018" name="Biotechnol. Biofuels">
        <title>Integrative visual omics of the white-rot fungus Polyporus brumalis exposes the biotechnological potential of its oxidative enzymes for delignifying raw plant biomass.</title>
        <authorList>
            <person name="Miyauchi S."/>
            <person name="Rancon A."/>
            <person name="Drula E."/>
            <person name="Hage H."/>
            <person name="Chaduli D."/>
            <person name="Favel A."/>
            <person name="Grisel S."/>
            <person name="Henrissat B."/>
            <person name="Herpoel-Gimbert I."/>
            <person name="Ruiz-Duenas F.J."/>
            <person name="Chevret D."/>
            <person name="Hainaut M."/>
            <person name="Lin J."/>
            <person name="Wang M."/>
            <person name="Pangilinan J."/>
            <person name="Lipzen A."/>
            <person name="Lesage-Meessen L."/>
            <person name="Navarro D."/>
            <person name="Riley R."/>
            <person name="Grigoriev I.V."/>
            <person name="Zhou S."/>
            <person name="Raouche S."/>
            <person name="Rosso M.N."/>
        </authorList>
    </citation>
    <scope>NUCLEOTIDE SEQUENCE [LARGE SCALE GENOMIC DNA]</scope>
    <source>
        <strain evidence="7 8">BRFM 1820</strain>
    </source>
</reference>
<sequence>MFFRVAAAALLALPVLAVAADGSCSTGPVQCCESLEDANSAAGSALLSVVGVALQGVIGQIGLKCSPLSVVGVGSGNACSSNAVCCQNNNVGGLLSVGCLPVQL</sequence>
<accession>A0A371CZM7</accession>
<dbReference type="AlphaFoldDB" id="A0A371CZM7"/>
<dbReference type="CDD" id="cd23507">
    <property type="entry name" value="hydrophobin_I"/>
    <property type="match status" value="1"/>
</dbReference>
<evidence type="ECO:0000256" key="3">
    <source>
        <dbReference type="ARBA" id="ARBA00022512"/>
    </source>
</evidence>
<dbReference type="Proteomes" id="UP000256964">
    <property type="component" value="Unassembled WGS sequence"/>
</dbReference>
<feature type="chain" id="PRO_5016479525" description="Hydrophobin" evidence="6">
    <location>
        <begin position="20"/>
        <end position="104"/>
    </location>
</feature>
<evidence type="ECO:0000313" key="8">
    <source>
        <dbReference type="Proteomes" id="UP000256964"/>
    </source>
</evidence>